<proteinExistence type="predicted"/>
<reference evidence="7" key="1">
    <citation type="submission" date="2021-02" db="EMBL/GenBank/DDBJ databases">
        <authorList>
            <person name="Nowell W R."/>
        </authorList>
    </citation>
    <scope>NUCLEOTIDE SEQUENCE</scope>
</reference>
<dbReference type="EMBL" id="CAJNXB010001591">
    <property type="protein sequence ID" value="CAF3180450.1"/>
    <property type="molecule type" value="Genomic_DNA"/>
</dbReference>
<sequence length="233" mass="27841">MSSNNILLSNELIHMILLHCQTAKDYLSQSLVNHQWSYEARRLKSLMKVRFSRTITFLNWRFLFCDFDIRVNVVGYDEYLQRHGLEECVQNYHRVGGPGSNVYYLERYWQDGRLHGLEIIREINAIWYTKYYANHIDTSDETIDHPYDGLQAVDSMRKYRRHRLVSKNEVLPEECDSLGKIIFKYEWKSVTLEESKEIRRNSIHDDDLSDVHSLYDFIDGIDLYKMSVERLSI</sequence>
<dbReference type="EMBL" id="CAJNYT010005601">
    <property type="protein sequence ID" value="CAF3759109.1"/>
    <property type="molecule type" value="Genomic_DNA"/>
</dbReference>
<dbReference type="Proteomes" id="UP000663833">
    <property type="component" value="Unassembled WGS sequence"/>
</dbReference>
<gene>
    <name evidence="3" type="ORF">FME351_LOCUS17239</name>
    <name evidence="4" type="ORF">GRG538_LOCUS31838</name>
    <name evidence="5" type="ORF">HFQ381_LOCUS9088</name>
    <name evidence="2" type="ORF">LUA448_LOCUS17278</name>
    <name evidence="8" type="ORF">QYT958_LOCUS32352</name>
    <name evidence="1" type="ORF">TIS948_LOCUS11317</name>
    <name evidence="6" type="ORF">TSG867_LOCUS3275</name>
    <name evidence="7" type="ORF">UJA718_LOCUS10787</name>
</gene>
<evidence type="ECO:0000313" key="6">
    <source>
        <dbReference type="EMBL" id="CAF4254194.1"/>
    </source>
</evidence>
<dbReference type="EMBL" id="CAJOBQ010000096">
    <property type="protein sequence ID" value="CAF4254194.1"/>
    <property type="molecule type" value="Genomic_DNA"/>
</dbReference>
<accession>A0A820G525</accession>
<evidence type="ECO:0000313" key="3">
    <source>
        <dbReference type="EMBL" id="CAF3508744.1"/>
    </source>
</evidence>
<keyword evidence="9" id="KW-1185">Reference proteome</keyword>
<evidence type="ECO:0000313" key="7">
    <source>
        <dbReference type="EMBL" id="CAF4271193.1"/>
    </source>
</evidence>
<dbReference type="Proteomes" id="UP000663825">
    <property type="component" value="Unassembled WGS sequence"/>
</dbReference>
<dbReference type="Proteomes" id="UP000663848">
    <property type="component" value="Unassembled WGS sequence"/>
</dbReference>
<dbReference type="Proteomes" id="UP000663851">
    <property type="component" value="Unassembled WGS sequence"/>
</dbReference>
<evidence type="ECO:0000313" key="2">
    <source>
        <dbReference type="EMBL" id="CAF3397710.1"/>
    </source>
</evidence>
<evidence type="ECO:0000313" key="9">
    <source>
        <dbReference type="Proteomes" id="UP000663873"/>
    </source>
</evidence>
<dbReference type="EMBL" id="CAJOBO010000467">
    <property type="protein sequence ID" value="CAF4228635.1"/>
    <property type="molecule type" value="Genomic_DNA"/>
</dbReference>
<dbReference type="EMBL" id="CAJOBP010001285">
    <property type="protein sequence ID" value="CAF4271193.1"/>
    <property type="molecule type" value="Genomic_DNA"/>
</dbReference>
<dbReference type="Proteomes" id="UP000663862">
    <property type="component" value="Unassembled WGS sequence"/>
</dbReference>
<dbReference type="Proteomes" id="UP000663872">
    <property type="component" value="Unassembled WGS sequence"/>
</dbReference>
<evidence type="ECO:0000313" key="5">
    <source>
        <dbReference type="EMBL" id="CAF4228635.1"/>
    </source>
</evidence>
<dbReference type="Proteomes" id="UP000663873">
    <property type="component" value="Unassembled WGS sequence"/>
</dbReference>
<dbReference type="AlphaFoldDB" id="A0A820G525"/>
<evidence type="ECO:0000313" key="8">
    <source>
        <dbReference type="EMBL" id="CAF4935658.1"/>
    </source>
</evidence>
<protein>
    <recommendedName>
        <fullName evidence="10">F-box domain-containing protein</fullName>
    </recommendedName>
</protein>
<evidence type="ECO:0000313" key="4">
    <source>
        <dbReference type="EMBL" id="CAF3759109.1"/>
    </source>
</evidence>
<name>A0A820G525_9BILA</name>
<dbReference type="EMBL" id="CAJNYU010002133">
    <property type="protein sequence ID" value="CAF3508744.1"/>
    <property type="molecule type" value="Genomic_DNA"/>
</dbReference>
<dbReference type="Proteomes" id="UP000663869">
    <property type="component" value="Unassembled WGS sequence"/>
</dbReference>
<dbReference type="EMBL" id="CAJNYD010002178">
    <property type="protein sequence ID" value="CAF3397710.1"/>
    <property type="molecule type" value="Genomic_DNA"/>
</dbReference>
<evidence type="ECO:0000313" key="1">
    <source>
        <dbReference type="EMBL" id="CAF3180450.1"/>
    </source>
</evidence>
<comment type="caution">
    <text evidence="7">The sequence shown here is derived from an EMBL/GenBank/DDBJ whole genome shotgun (WGS) entry which is preliminary data.</text>
</comment>
<dbReference type="EMBL" id="CAJOBR010021088">
    <property type="protein sequence ID" value="CAF4935658.1"/>
    <property type="molecule type" value="Genomic_DNA"/>
</dbReference>
<dbReference type="OrthoDB" id="9974314at2759"/>
<organism evidence="7 9">
    <name type="scientific">Rotaria socialis</name>
    <dbReference type="NCBI Taxonomy" id="392032"/>
    <lineage>
        <taxon>Eukaryota</taxon>
        <taxon>Metazoa</taxon>
        <taxon>Spiralia</taxon>
        <taxon>Gnathifera</taxon>
        <taxon>Rotifera</taxon>
        <taxon>Eurotatoria</taxon>
        <taxon>Bdelloidea</taxon>
        <taxon>Philodinida</taxon>
        <taxon>Philodinidae</taxon>
        <taxon>Rotaria</taxon>
    </lineage>
</organism>
<evidence type="ECO:0008006" key="10">
    <source>
        <dbReference type="Google" id="ProtNLM"/>
    </source>
</evidence>